<dbReference type="KEGG" id="scor:J3U87_17195"/>
<evidence type="ECO:0000313" key="2">
    <source>
        <dbReference type="Proteomes" id="UP000663929"/>
    </source>
</evidence>
<name>A0A8A4TYM2_SULCO</name>
<gene>
    <name evidence="1" type="ORF">J3U87_17195</name>
</gene>
<dbReference type="RefSeq" id="WP_237384281.1">
    <property type="nucleotide sequence ID" value="NZ_CP071793.1"/>
</dbReference>
<accession>A0A8A4TYM2</accession>
<organism evidence="1 2">
    <name type="scientific">Sulfidibacter corallicola</name>
    <dbReference type="NCBI Taxonomy" id="2818388"/>
    <lineage>
        <taxon>Bacteria</taxon>
        <taxon>Pseudomonadati</taxon>
        <taxon>Acidobacteriota</taxon>
        <taxon>Holophagae</taxon>
        <taxon>Acanthopleuribacterales</taxon>
        <taxon>Acanthopleuribacteraceae</taxon>
        <taxon>Sulfidibacter</taxon>
    </lineage>
</organism>
<keyword evidence="2" id="KW-1185">Reference proteome</keyword>
<evidence type="ECO:0000313" key="1">
    <source>
        <dbReference type="EMBL" id="QTD54184.1"/>
    </source>
</evidence>
<protein>
    <submittedName>
        <fullName evidence="1">Uncharacterized protein</fullName>
    </submittedName>
</protein>
<dbReference type="AlphaFoldDB" id="A0A8A4TYM2"/>
<reference evidence="1" key="1">
    <citation type="submission" date="2021-03" db="EMBL/GenBank/DDBJ databases">
        <title>Acanthopleuribacteraceae sp. M133.</title>
        <authorList>
            <person name="Wang G."/>
        </authorList>
    </citation>
    <scope>NUCLEOTIDE SEQUENCE</scope>
    <source>
        <strain evidence="1">M133</strain>
    </source>
</reference>
<proteinExistence type="predicted"/>
<sequence length="120" mass="12678">MPFIYTSHQSLSYGDGYLQAEGQTGQVVRLVGNDLFAVNTDPTEKSFGILIRDYKAGDMPGIYCNGGVLTTDVYEGSPAAGDELKVSSQGYLTPGPQAGEQVIGQVISADGGILKFKLLV</sequence>
<dbReference type="EMBL" id="CP071793">
    <property type="protein sequence ID" value="QTD54184.1"/>
    <property type="molecule type" value="Genomic_DNA"/>
</dbReference>
<dbReference type="Proteomes" id="UP000663929">
    <property type="component" value="Chromosome"/>
</dbReference>